<name>A0A2R6AKZ7_9ARCH</name>
<feature type="compositionally biased region" description="Polar residues" evidence="1">
    <location>
        <begin position="99"/>
        <end position="113"/>
    </location>
</feature>
<reference evidence="2 3" key="1">
    <citation type="submission" date="2017-04" db="EMBL/GenBank/DDBJ databases">
        <title>Novel microbial lineages endemic to geothermal iron-oxide mats fill important gaps in the evolutionary history of Archaea.</title>
        <authorList>
            <person name="Jay Z.J."/>
            <person name="Beam J.P."/>
            <person name="Dlakic M."/>
            <person name="Rusch D.B."/>
            <person name="Kozubal M.A."/>
            <person name="Inskeep W.P."/>
        </authorList>
    </citation>
    <scope>NUCLEOTIDE SEQUENCE [LARGE SCALE GENOMIC DNA]</scope>
    <source>
        <strain evidence="2">OSP_D</strain>
    </source>
</reference>
<protein>
    <submittedName>
        <fullName evidence="2">Uncharacterized protein</fullName>
    </submittedName>
</protein>
<dbReference type="Proteomes" id="UP000240322">
    <property type="component" value="Unassembled WGS sequence"/>
</dbReference>
<gene>
    <name evidence="2" type="ORF">B9Q03_11210</name>
</gene>
<feature type="region of interest" description="Disordered" evidence="1">
    <location>
        <begin position="46"/>
        <end position="115"/>
    </location>
</feature>
<evidence type="ECO:0000313" key="3">
    <source>
        <dbReference type="Proteomes" id="UP000240322"/>
    </source>
</evidence>
<sequence length="141" mass="16340">MSQMLKTGMRLVTREEYREFLRNHEFVEIENVKTQQGVASPHLRLLQNSPRTPIHLQKTRKRRRPNQTKTKPKMVVATTHTTRQKTHTNQPTTTKTHQAKNPQLETPPSTSDTRFTRSAPEFMLARCAGVFEAYRLIQACG</sequence>
<proteinExistence type="predicted"/>
<comment type="caution">
    <text evidence="2">The sequence shown here is derived from an EMBL/GenBank/DDBJ whole genome shotgun (WGS) entry which is preliminary data.</text>
</comment>
<feature type="compositionally biased region" description="Basic residues" evidence="1">
    <location>
        <begin position="57"/>
        <end position="72"/>
    </location>
</feature>
<dbReference type="AlphaFoldDB" id="A0A2R6AKZ7"/>
<evidence type="ECO:0000313" key="2">
    <source>
        <dbReference type="EMBL" id="PSN87048.1"/>
    </source>
</evidence>
<feature type="compositionally biased region" description="Low complexity" evidence="1">
    <location>
        <begin position="87"/>
        <end position="96"/>
    </location>
</feature>
<dbReference type="EMBL" id="NEXE01000188">
    <property type="protein sequence ID" value="PSN87048.1"/>
    <property type="molecule type" value="Genomic_DNA"/>
</dbReference>
<evidence type="ECO:0000256" key="1">
    <source>
        <dbReference type="SAM" id="MobiDB-lite"/>
    </source>
</evidence>
<accession>A0A2R6AKZ7</accession>
<organism evidence="2 3">
    <name type="scientific">Candidatus Marsarchaeota G2 archaeon OSP_D</name>
    <dbReference type="NCBI Taxonomy" id="1978157"/>
    <lineage>
        <taxon>Archaea</taxon>
        <taxon>Candidatus Marsarchaeota</taxon>
        <taxon>Candidatus Marsarchaeota group 2</taxon>
    </lineage>
</organism>